<dbReference type="GO" id="GO:0006955">
    <property type="term" value="P:immune response"/>
    <property type="evidence" value="ECO:0007669"/>
    <property type="project" value="TreeGrafter"/>
</dbReference>
<dbReference type="Pfam" id="PF13895">
    <property type="entry name" value="Ig_2"/>
    <property type="match status" value="1"/>
</dbReference>
<feature type="domain" description="Ig-like" evidence="7">
    <location>
        <begin position="497"/>
        <end position="582"/>
    </location>
</feature>
<reference evidence="8" key="2">
    <citation type="submission" date="2025-08" db="UniProtKB">
        <authorList>
            <consortium name="Ensembl"/>
        </authorList>
    </citation>
    <scope>IDENTIFICATION</scope>
</reference>
<dbReference type="RefSeq" id="XP_040043091.1">
    <property type="nucleotide sequence ID" value="XM_040187157.1"/>
</dbReference>
<dbReference type="GO" id="GO:0007166">
    <property type="term" value="P:cell surface receptor signaling pathway"/>
    <property type="evidence" value="ECO:0007669"/>
    <property type="project" value="TreeGrafter"/>
</dbReference>
<dbReference type="Pfam" id="PF13927">
    <property type="entry name" value="Ig_3"/>
    <property type="match status" value="1"/>
</dbReference>
<dbReference type="Pfam" id="PF17736">
    <property type="entry name" value="Ig_C17orf99"/>
    <property type="match status" value="1"/>
</dbReference>
<evidence type="ECO:0000259" key="7">
    <source>
        <dbReference type="PROSITE" id="PS50835"/>
    </source>
</evidence>
<dbReference type="GO" id="GO:0004888">
    <property type="term" value="F:transmembrane signaling receptor activity"/>
    <property type="evidence" value="ECO:0007669"/>
    <property type="project" value="TreeGrafter"/>
</dbReference>
<accession>A0AAQ4P299</accession>
<dbReference type="PROSITE" id="PS50835">
    <property type="entry name" value="IG_LIKE"/>
    <property type="match status" value="3"/>
</dbReference>
<protein>
    <recommendedName>
        <fullName evidence="7">Ig-like domain-containing protein</fullName>
    </recommendedName>
</protein>
<dbReference type="GeneTree" id="ENSGT01140000282577"/>
<keyword evidence="1 6" id="KW-0732">Signal</keyword>
<dbReference type="Gene3D" id="2.60.40.10">
    <property type="entry name" value="Immunoglobulins"/>
    <property type="match status" value="3"/>
</dbReference>
<keyword evidence="2" id="KW-1015">Disulfide bond</keyword>
<evidence type="ECO:0000256" key="1">
    <source>
        <dbReference type="ARBA" id="ARBA00022729"/>
    </source>
</evidence>
<feature type="chain" id="PRO_5042978254" description="Ig-like domain-containing protein" evidence="6">
    <location>
        <begin position="22"/>
        <end position="763"/>
    </location>
</feature>
<sequence length="763" mass="84342">MGLLLLLTSALLSSYFHPGSVVKAQRVVILKDISLSMEPSHVVSRNTNVTLRCRANVVSVEKALSREYTIYKDGNAIYNKTSSTSEDLLYHLSEVRVSDNGKYSCRISAEGQQATSSAKKLEVTGLSKPVLHVNERVVAEGKEITATCTAHGERGSIFFYFYENATEIEERQVNSNQIEVKLRLSSVGTHRIHCAYAVFVRPDSFKSEESNAVSVTVEELHIAPVLEIFPHSKIYEGDELFVSCSVKGPPPTDKMHLYLSRGNQLLDRGNTTVSHRGIALAKDIGDFECRLEIGSVVKNDQGTISVTELFSVPTLTVSPAEVFQREDITLTCKSESSASERLGQEGLTYALEPPRSQLVPKGIGIFSGKSPSNDFNYTCVARAKNIVKHSEVLTVRPKVPVTTPKISVVGRAVLGRRFTILCQSDIGSLPINYTLLKGYDQLNTEAVTQPFQQALFTVSVDRPDEISKFTCRAKNSHREALLSTRLNATVIEPLSHPILTVIPGLSEISEEDNLHLICGVRGTPPVTFKWYRVGTELPLSTTTSDKNNTHYQVHGLSKEHSGVYYCEARNHANNVVRSEHVTIEVRMALWKKLMIGGFCLLVLFLLVVVSVLCFRSKRGKREAAAELSVKPASPKSDDSLTVNLTHDTEVYNAATVRLDRAAVSVWSKRPSEDVNDVESSVASNEPDVEYTEVVHPRPVDPERAPLKIGTDTVYSELQNSPDGAADHHDYDSVQYPDLNGEQPEVNNYLLEVNNHQDLPVPVD</sequence>
<name>A0AAQ4P299_GASAC</name>
<feature type="domain" description="Ig-like" evidence="7">
    <location>
        <begin position="224"/>
        <end position="305"/>
    </location>
</feature>
<evidence type="ECO:0000256" key="2">
    <source>
        <dbReference type="ARBA" id="ARBA00023157"/>
    </source>
</evidence>
<evidence type="ECO:0000313" key="8">
    <source>
        <dbReference type="Ensembl" id="ENSGACP00000032960.1"/>
    </source>
</evidence>
<evidence type="ECO:0000256" key="6">
    <source>
        <dbReference type="SAM" id="SignalP"/>
    </source>
</evidence>
<feature type="region of interest" description="Disordered" evidence="4">
    <location>
        <begin position="716"/>
        <end position="746"/>
    </location>
</feature>
<dbReference type="Ensembl" id="ENSGACT00000038566.1">
    <property type="protein sequence ID" value="ENSGACP00000032960.1"/>
    <property type="gene ID" value="ENSGACG00000025686.1"/>
</dbReference>
<evidence type="ECO:0000313" key="9">
    <source>
        <dbReference type="Proteomes" id="UP000007635"/>
    </source>
</evidence>
<dbReference type="SUPFAM" id="SSF48726">
    <property type="entry name" value="Immunoglobulin"/>
    <property type="match status" value="3"/>
</dbReference>
<organism evidence="8 9">
    <name type="scientific">Gasterosteus aculeatus aculeatus</name>
    <name type="common">three-spined stickleback</name>
    <dbReference type="NCBI Taxonomy" id="481459"/>
    <lineage>
        <taxon>Eukaryota</taxon>
        <taxon>Metazoa</taxon>
        <taxon>Chordata</taxon>
        <taxon>Craniata</taxon>
        <taxon>Vertebrata</taxon>
        <taxon>Euteleostomi</taxon>
        <taxon>Actinopterygii</taxon>
        <taxon>Neopterygii</taxon>
        <taxon>Teleostei</taxon>
        <taxon>Neoteleostei</taxon>
        <taxon>Acanthomorphata</taxon>
        <taxon>Eupercaria</taxon>
        <taxon>Perciformes</taxon>
        <taxon>Cottioidei</taxon>
        <taxon>Gasterosteales</taxon>
        <taxon>Gasterosteidae</taxon>
        <taxon>Gasterosteus</taxon>
    </lineage>
</organism>
<feature type="transmembrane region" description="Helical" evidence="5">
    <location>
        <begin position="593"/>
        <end position="614"/>
    </location>
</feature>
<dbReference type="InterPro" id="IPR040878">
    <property type="entry name" value="IL-40-like_Ig"/>
</dbReference>
<dbReference type="InterPro" id="IPR007110">
    <property type="entry name" value="Ig-like_dom"/>
</dbReference>
<dbReference type="GO" id="GO:0009897">
    <property type="term" value="C:external side of plasma membrane"/>
    <property type="evidence" value="ECO:0007669"/>
    <property type="project" value="TreeGrafter"/>
</dbReference>
<proteinExistence type="predicted"/>
<dbReference type="PANTHER" id="PTHR11481">
    <property type="entry name" value="IMMUNOGLOBULIN FC RECEPTOR"/>
    <property type="match status" value="1"/>
</dbReference>
<dbReference type="InterPro" id="IPR013783">
    <property type="entry name" value="Ig-like_fold"/>
</dbReference>
<feature type="signal peptide" evidence="6">
    <location>
        <begin position="1"/>
        <end position="21"/>
    </location>
</feature>
<dbReference type="AlphaFoldDB" id="A0AAQ4P299"/>
<dbReference type="GO" id="GO:0098742">
    <property type="term" value="P:cell-cell adhesion via plasma-membrane adhesion molecules"/>
    <property type="evidence" value="ECO:0007669"/>
    <property type="project" value="TreeGrafter"/>
</dbReference>
<keyword evidence="5" id="KW-1133">Transmembrane helix</keyword>
<reference evidence="8" key="3">
    <citation type="submission" date="2025-09" db="UniProtKB">
        <authorList>
            <consortium name="Ensembl"/>
        </authorList>
    </citation>
    <scope>IDENTIFICATION</scope>
</reference>
<dbReference type="InterPro" id="IPR003599">
    <property type="entry name" value="Ig_sub"/>
</dbReference>
<dbReference type="InterPro" id="IPR003598">
    <property type="entry name" value="Ig_sub2"/>
</dbReference>
<evidence type="ECO:0000256" key="5">
    <source>
        <dbReference type="SAM" id="Phobius"/>
    </source>
</evidence>
<dbReference type="KEGG" id="gat:120825522"/>
<evidence type="ECO:0000256" key="3">
    <source>
        <dbReference type="ARBA" id="ARBA00023180"/>
    </source>
</evidence>
<dbReference type="SMART" id="SM00409">
    <property type="entry name" value="IG"/>
    <property type="match status" value="5"/>
</dbReference>
<keyword evidence="3" id="KW-0325">Glycoprotein</keyword>
<dbReference type="SMART" id="SM00408">
    <property type="entry name" value="IGc2"/>
    <property type="match status" value="2"/>
</dbReference>
<keyword evidence="5" id="KW-0472">Membrane</keyword>
<reference evidence="8 9" key="1">
    <citation type="journal article" date="2021" name="G3 (Bethesda)">
        <title>Improved contiguity of the threespine stickleback genome using long-read sequencing.</title>
        <authorList>
            <person name="Nath S."/>
            <person name="Shaw D.E."/>
            <person name="White M.A."/>
        </authorList>
    </citation>
    <scope>NUCLEOTIDE SEQUENCE [LARGE SCALE GENOMIC DNA]</scope>
    <source>
        <strain evidence="8 9">Lake Benthic</strain>
    </source>
</reference>
<keyword evidence="9" id="KW-1185">Reference proteome</keyword>
<dbReference type="InterPro" id="IPR036179">
    <property type="entry name" value="Ig-like_dom_sf"/>
</dbReference>
<evidence type="ECO:0000256" key="4">
    <source>
        <dbReference type="SAM" id="MobiDB-lite"/>
    </source>
</evidence>
<feature type="domain" description="Ig-like" evidence="7">
    <location>
        <begin position="18"/>
        <end position="122"/>
    </location>
</feature>
<keyword evidence="5" id="KW-0812">Transmembrane</keyword>
<dbReference type="Proteomes" id="UP000007635">
    <property type="component" value="Chromosome IX"/>
</dbReference>
<dbReference type="InterPro" id="IPR050488">
    <property type="entry name" value="Ig_Fc_receptor"/>
</dbReference>
<dbReference type="PANTHER" id="PTHR11481:SF125">
    <property type="entry name" value="PLATELET ENDOTHELIAL CELL ADHESION MOLECULE-LIKE ISOFORM X1"/>
    <property type="match status" value="1"/>
</dbReference>
<dbReference type="GeneID" id="120825522"/>